<sequence>MKETHLQLRKALLNDFKKAGRVVILSDEENMDPLRNRQNSRNLCFREVDESLFTLTTTKHPELVISLGFVASDGKVIPLIRFLVGLSPYYYEYGYECDQLNPFRWKLFLVDKTSNEPKPISIGSKVWIQDPTSKIWDRTATVQGKKKDREYLLLLPSGRTLCRNRRFIRILRTREDIITTPQCESTLKDNSQTDEPSNPQRPKRLKFAPIKFTPSDRLRARKGM</sequence>
<feature type="region of interest" description="Disordered" evidence="1">
    <location>
        <begin position="184"/>
        <end position="206"/>
    </location>
</feature>
<dbReference type="Proteomes" id="UP000675881">
    <property type="component" value="Chromosome 1"/>
</dbReference>
<dbReference type="AlphaFoldDB" id="A0A7R8CDP3"/>
<evidence type="ECO:0000313" key="3">
    <source>
        <dbReference type="Proteomes" id="UP000675881"/>
    </source>
</evidence>
<evidence type="ECO:0000256" key="1">
    <source>
        <dbReference type="SAM" id="MobiDB-lite"/>
    </source>
</evidence>
<evidence type="ECO:0000313" key="2">
    <source>
        <dbReference type="EMBL" id="CAF2781931.1"/>
    </source>
</evidence>
<gene>
    <name evidence="2" type="ORF">LSAA_1768</name>
</gene>
<dbReference type="OrthoDB" id="6366253at2759"/>
<reference evidence="2" key="1">
    <citation type="submission" date="2021-02" db="EMBL/GenBank/DDBJ databases">
        <authorList>
            <person name="Bekaert M."/>
        </authorList>
    </citation>
    <scope>NUCLEOTIDE SEQUENCE</scope>
    <source>
        <strain evidence="2">IoA-00</strain>
    </source>
</reference>
<dbReference type="EMBL" id="HG994580">
    <property type="protein sequence ID" value="CAF2781931.1"/>
    <property type="molecule type" value="Genomic_DNA"/>
</dbReference>
<accession>A0A7R8CDP3</accession>
<protein>
    <submittedName>
        <fullName evidence="2">(salmon louse) hypothetical protein</fullName>
    </submittedName>
</protein>
<organism evidence="2 3">
    <name type="scientific">Lepeophtheirus salmonis</name>
    <name type="common">Salmon louse</name>
    <name type="synonym">Caligus salmonis</name>
    <dbReference type="NCBI Taxonomy" id="72036"/>
    <lineage>
        <taxon>Eukaryota</taxon>
        <taxon>Metazoa</taxon>
        <taxon>Ecdysozoa</taxon>
        <taxon>Arthropoda</taxon>
        <taxon>Crustacea</taxon>
        <taxon>Multicrustacea</taxon>
        <taxon>Hexanauplia</taxon>
        <taxon>Copepoda</taxon>
        <taxon>Siphonostomatoida</taxon>
        <taxon>Caligidae</taxon>
        <taxon>Lepeophtheirus</taxon>
    </lineage>
</organism>
<name>A0A7R8CDP3_LEPSM</name>
<keyword evidence="3" id="KW-1185">Reference proteome</keyword>
<proteinExistence type="predicted"/>
<feature type="compositionally biased region" description="Polar residues" evidence="1">
    <location>
        <begin position="184"/>
        <end position="200"/>
    </location>
</feature>